<dbReference type="Proteomes" id="UP000704738">
    <property type="component" value="Unassembled WGS sequence"/>
</dbReference>
<proteinExistence type="predicted"/>
<dbReference type="AlphaFoldDB" id="A0ABD6NDP8"/>
<dbReference type="CDD" id="cd14845">
    <property type="entry name" value="L-Ala-D-Glu_peptidase_like"/>
    <property type="match status" value="1"/>
</dbReference>
<gene>
    <name evidence="2" type="ORF">DM819_15825</name>
</gene>
<organism evidence="2 3">
    <name type="scientific">Pseudomonas hunanensis</name>
    <dbReference type="NCBI Taxonomy" id="1247546"/>
    <lineage>
        <taxon>Bacteria</taxon>
        <taxon>Pseudomonadati</taxon>
        <taxon>Pseudomonadota</taxon>
        <taxon>Gammaproteobacteria</taxon>
        <taxon>Pseudomonadales</taxon>
        <taxon>Pseudomonadaceae</taxon>
        <taxon>Pseudomonas</taxon>
    </lineage>
</organism>
<dbReference type="Gene3D" id="3.30.1380.10">
    <property type="match status" value="1"/>
</dbReference>
<accession>A0ABD6NDP8</accession>
<name>A0ABD6NDP8_9PSED</name>
<dbReference type="EMBL" id="QJRE01000112">
    <property type="protein sequence ID" value="NWL47277.1"/>
    <property type="molecule type" value="Genomic_DNA"/>
</dbReference>
<evidence type="ECO:0000313" key="2">
    <source>
        <dbReference type="EMBL" id="NWL47277.1"/>
    </source>
</evidence>
<evidence type="ECO:0000259" key="1">
    <source>
        <dbReference type="Pfam" id="PF13539"/>
    </source>
</evidence>
<protein>
    <submittedName>
        <fullName evidence="2">Peptidase M15</fullName>
    </submittedName>
</protein>
<dbReference type="SUPFAM" id="SSF55166">
    <property type="entry name" value="Hedgehog/DD-peptidase"/>
    <property type="match status" value="1"/>
</dbReference>
<dbReference type="Pfam" id="PF13539">
    <property type="entry name" value="Peptidase_M15_4"/>
    <property type="match status" value="1"/>
</dbReference>
<sequence>MTIEDMIRAVQRTLAIDVDGRAGPQTWGAIYTAIVGSTPAKAVTDAMPTAIATVDTRSEKNIATLLVEVQPYARALVQKAALAGIQIKIINGFRTYAEQDKLYAQGRTTPGDIVTNAKGGYSNHNFAIAFDIGVFEGSKYLSDSAKYKAVGVLGEELGLEWGGNWKTIVDQPHFQLRPTWATGSERNMLAELRRRVQEGIPVYA</sequence>
<reference evidence="2 3" key="1">
    <citation type="submission" date="2018-06" db="EMBL/GenBank/DDBJ databases">
        <title>Bacteria isolated from soil of Wuhan.</title>
        <authorList>
            <person name="Xiang W."/>
            <person name="Huang C."/>
        </authorList>
    </citation>
    <scope>NUCLEOTIDE SEQUENCE [LARGE SCALE GENOMIC DNA]</scope>
    <source>
        <strain evidence="3">xwS4</strain>
    </source>
</reference>
<comment type="caution">
    <text evidence="2">The sequence shown here is derived from an EMBL/GenBank/DDBJ whole genome shotgun (WGS) entry which is preliminary data.</text>
</comment>
<dbReference type="RefSeq" id="WP_047604904.1">
    <property type="nucleotide sequence ID" value="NZ_QJRE01000112.1"/>
</dbReference>
<feature type="domain" description="Peptidase M15C" evidence="1">
    <location>
        <begin position="116"/>
        <end position="176"/>
    </location>
</feature>
<dbReference type="InterPro" id="IPR009045">
    <property type="entry name" value="Zn_M74/Hedgehog-like"/>
</dbReference>
<evidence type="ECO:0000313" key="3">
    <source>
        <dbReference type="Proteomes" id="UP000704738"/>
    </source>
</evidence>
<dbReference type="InterPro" id="IPR039561">
    <property type="entry name" value="Peptidase_M15C"/>
</dbReference>